<evidence type="ECO:0000313" key="2">
    <source>
        <dbReference type="EMBL" id="NIE43077.1"/>
    </source>
</evidence>
<dbReference type="VEuPathDB" id="VectorBase:LOC119178628"/>
<dbReference type="EMBL" id="GIKN01000804">
    <property type="protein sequence ID" value="NIE43077.1"/>
    <property type="molecule type" value="Transcribed_RNA"/>
</dbReference>
<dbReference type="Gene3D" id="3.40.50.150">
    <property type="entry name" value="Vaccinia Virus protein VP39"/>
    <property type="match status" value="1"/>
</dbReference>
<dbReference type="Pfam" id="PF08241">
    <property type="entry name" value="Methyltransf_11"/>
    <property type="match status" value="1"/>
</dbReference>
<dbReference type="GO" id="GO:0032259">
    <property type="term" value="P:methylation"/>
    <property type="evidence" value="ECO:0007669"/>
    <property type="project" value="UniProtKB-KW"/>
</dbReference>
<dbReference type="SUPFAM" id="SSF53335">
    <property type="entry name" value="S-adenosyl-L-methionine-dependent methyltransferases"/>
    <property type="match status" value="1"/>
</dbReference>
<accession>A0A6G4ZZ82</accession>
<dbReference type="AlphaFoldDB" id="A0A6G4ZZ82"/>
<keyword evidence="2" id="KW-0489">Methyltransferase</keyword>
<sequence>MTSAIGPFMTNDAADAYASKISLNKKLFLEFLRTFEWKKPATDPSQQFLDIGCGTGDVTREHILPRCPPCRRIVAVDYSPKMIEYAKQHSAHPLIEYKLLDIGLDVQSFLSDHGTFQRVYSLRTLHWAKDQARAFANICRLMEPGGECILLFLGRCDTFHFIRQMAQLEPWTKYCDVFLNAVPKTHDMTDVNTLRSYVENLVASAGLTLITLDIWERKSSFLDTENAVEMFLMANPVSPILPEEEKVQFEEDARKHVPAWRNAYQKNNPLPFASFVVHASKP</sequence>
<dbReference type="GO" id="GO:0010420">
    <property type="term" value="F:polyprenyldihydroxybenzoate methyltransferase activity"/>
    <property type="evidence" value="ECO:0007669"/>
    <property type="project" value="TreeGrafter"/>
</dbReference>
<keyword evidence="2" id="KW-0808">Transferase</keyword>
<organism evidence="2">
    <name type="scientific">Rhipicephalus microplus</name>
    <name type="common">Cattle tick</name>
    <name type="synonym">Boophilus microplus</name>
    <dbReference type="NCBI Taxonomy" id="6941"/>
    <lineage>
        <taxon>Eukaryota</taxon>
        <taxon>Metazoa</taxon>
        <taxon>Ecdysozoa</taxon>
        <taxon>Arthropoda</taxon>
        <taxon>Chelicerata</taxon>
        <taxon>Arachnida</taxon>
        <taxon>Acari</taxon>
        <taxon>Parasitiformes</taxon>
        <taxon>Ixodida</taxon>
        <taxon>Ixodoidea</taxon>
        <taxon>Ixodidae</taxon>
        <taxon>Rhipicephalinae</taxon>
        <taxon>Rhipicephalus</taxon>
        <taxon>Boophilus</taxon>
    </lineage>
</organism>
<dbReference type="CDD" id="cd02440">
    <property type="entry name" value="AdoMet_MTases"/>
    <property type="match status" value="1"/>
</dbReference>
<reference evidence="2" key="1">
    <citation type="submission" date="2020-03" db="EMBL/GenBank/DDBJ databases">
        <title>A transcriptome and proteome of the tick Rhipicephalus microplus shaped by the genetic composition of its hosts and developmental stage.</title>
        <authorList>
            <person name="Garcia G.R."/>
            <person name="Ribeiro J.M.C."/>
            <person name="Maruyama S.R."/>
            <person name="Gardinasse L.G."/>
            <person name="Nelson K."/>
            <person name="Ferreira B.R."/>
            <person name="Andrade T.G."/>
            <person name="Santos I.K.F.M."/>
        </authorList>
    </citation>
    <scope>NUCLEOTIDE SEQUENCE</scope>
    <source>
        <strain evidence="2">NSGR</strain>
        <tissue evidence="2">Salivary glands</tissue>
    </source>
</reference>
<proteinExistence type="predicted"/>
<protein>
    <submittedName>
        <fullName evidence="2">Putative juvenile hormone acid methyltransferase</fullName>
    </submittedName>
</protein>
<dbReference type="PANTHER" id="PTHR43464">
    <property type="entry name" value="METHYLTRANSFERASE"/>
    <property type="match status" value="1"/>
</dbReference>
<dbReference type="PANTHER" id="PTHR43464:SF23">
    <property type="entry name" value="JUVENILE HORMONE ACID O-METHYLTRANSFERASE"/>
    <property type="match status" value="1"/>
</dbReference>
<feature type="domain" description="Methyltransferase type 11" evidence="1">
    <location>
        <begin position="49"/>
        <end position="150"/>
    </location>
</feature>
<evidence type="ECO:0000259" key="1">
    <source>
        <dbReference type="Pfam" id="PF08241"/>
    </source>
</evidence>
<dbReference type="OrthoDB" id="6482528at2759"/>
<dbReference type="InterPro" id="IPR013216">
    <property type="entry name" value="Methyltransf_11"/>
</dbReference>
<name>A0A6G4ZZ82_RHIMP</name>
<dbReference type="InterPro" id="IPR029063">
    <property type="entry name" value="SAM-dependent_MTases_sf"/>
</dbReference>